<name>A0A9D1GDN3_9FIRM</name>
<dbReference type="AlphaFoldDB" id="A0A9D1GDN3"/>
<dbReference type="Proteomes" id="UP000886833">
    <property type="component" value="Unassembled WGS sequence"/>
</dbReference>
<organism evidence="1 2">
    <name type="scientific">Candidatus Onthousia faecipullorum</name>
    <dbReference type="NCBI Taxonomy" id="2840887"/>
    <lineage>
        <taxon>Bacteria</taxon>
        <taxon>Bacillati</taxon>
        <taxon>Bacillota</taxon>
        <taxon>Bacilli</taxon>
        <taxon>Candidatus Onthousia</taxon>
    </lineage>
</organism>
<proteinExistence type="predicted"/>
<reference evidence="1" key="1">
    <citation type="submission" date="2020-10" db="EMBL/GenBank/DDBJ databases">
        <authorList>
            <person name="Gilroy R."/>
        </authorList>
    </citation>
    <scope>NUCLEOTIDE SEQUENCE</scope>
    <source>
        <strain evidence="1">CHK195-26880</strain>
    </source>
</reference>
<gene>
    <name evidence="1" type="ORF">IAB59_07335</name>
</gene>
<protein>
    <submittedName>
        <fullName evidence="1">Uncharacterized protein</fullName>
    </submittedName>
</protein>
<reference evidence="1" key="2">
    <citation type="journal article" date="2021" name="PeerJ">
        <title>Extensive microbial diversity within the chicken gut microbiome revealed by metagenomics and culture.</title>
        <authorList>
            <person name="Gilroy R."/>
            <person name="Ravi A."/>
            <person name="Getino M."/>
            <person name="Pursley I."/>
            <person name="Horton D.L."/>
            <person name="Alikhan N.F."/>
            <person name="Baker D."/>
            <person name="Gharbi K."/>
            <person name="Hall N."/>
            <person name="Watson M."/>
            <person name="Adriaenssens E.M."/>
            <person name="Foster-Nyarko E."/>
            <person name="Jarju S."/>
            <person name="Secka A."/>
            <person name="Antonio M."/>
            <person name="Oren A."/>
            <person name="Chaudhuri R.R."/>
            <person name="La Ragione R."/>
            <person name="Hildebrand F."/>
            <person name="Pallen M.J."/>
        </authorList>
    </citation>
    <scope>NUCLEOTIDE SEQUENCE</scope>
    <source>
        <strain evidence="1">CHK195-26880</strain>
    </source>
</reference>
<comment type="caution">
    <text evidence="1">The sequence shown here is derived from an EMBL/GenBank/DDBJ whole genome shotgun (WGS) entry which is preliminary data.</text>
</comment>
<accession>A0A9D1GDN3</accession>
<dbReference type="EMBL" id="DVKQ01000095">
    <property type="protein sequence ID" value="HIT38269.1"/>
    <property type="molecule type" value="Genomic_DNA"/>
</dbReference>
<evidence type="ECO:0000313" key="1">
    <source>
        <dbReference type="EMBL" id="HIT38269.1"/>
    </source>
</evidence>
<dbReference type="Gene3D" id="1.20.1440.60">
    <property type="entry name" value="23S rRNA-intervening sequence"/>
    <property type="match status" value="1"/>
</dbReference>
<sequence>MSNFVLENKLKEIDIVTDKIILNINNKYKTIKNNIMDSNYRLLYYLYYTNTLERPKRIYIQRKMLVEIKLLDLYFYKLYTYKEISKDKYIAISKKYITITKLIYGWIKSESRV</sequence>
<evidence type="ECO:0000313" key="2">
    <source>
        <dbReference type="Proteomes" id="UP000886833"/>
    </source>
</evidence>
<dbReference type="InterPro" id="IPR036583">
    <property type="entry name" value="23S_rRNA_IVS_sf"/>
</dbReference>